<sequence length="324" mass="36583">MQVIGSHNSYKQAIEPDLYQFLEERDTTGGIKTLQYTHLPIPEQLRMGLRNLEIDVYIDSEGGKYAHPQGLELLEGGSNYDPEGKMMKPGFKMLHIADIDFRTSYYTLNNCLSALKSWSEQHPDHSPVFITLEPKDGPPNRWGTTPEPYTSTAFDDLDKEIRDGLGEEHLITPDMVRGPYETLEEAVSAGNWPGLVEAQGKFMFILDNDGDKKEIYRQGHPSLQNRVLFINASQGSPEAAAMIINDPHDSRIPDLVKEGYIIRTRADAGTLQARNNDYSDFEAAKQSGAQIITTDYYVPSTLFASDYHVSFENDQFERPNPIFK</sequence>
<dbReference type="GO" id="GO:0006629">
    <property type="term" value="P:lipid metabolic process"/>
    <property type="evidence" value="ECO:0007669"/>
    <property type="project" value="InterPro"/>
</dbReference>
<proteinExistence type="predicted"/>
<organism evidence="1 2">
    <name type="scientific">Fulvivirga sediminis</name>
    <dbReference type="NCBI Taxonomy" id="2803949"/>
    <lineage>
        <taxon>Bacteria</taxon>
        <taxon>Pseudomonadati</taxon>
        <taxon>Bacteroidota</taxon>
        <taxon>Cytophagia</taxon>
        <taxon>Cytophagales</taxon>
        <taxon>Fulvivirgaceae</taxon>
        <taxon>Fulvivirga</taxon>
    </lineage>
</organism>
<reference evidence="1" key="1">
    <citation type="submission" date="2021-01" db="EMBL/GenBank/DDBJ databases">
        <title>Fulvivirga kasyanovii gen. nov., sp nov., a novel member of the phylum Bacteroidetes isolated from seawater in a mussel farm.</title>
        <authorList>
            <person name="Zhao L.-H."/>
            <person name="Wang Z.-J."/>
        </authorList>
    </citation>
    <scope>NUCLEOTIDE SEQUENCE</scope>
    <source>
        <strain evidence="1">2943</strain>
    </source>
</reference>
<accession>A0A937FAD0</accession>
<name>A0A937FAD0_9BACT</name>
<dbReference type="Gene3D" id="3.20.20.190">
    <property type="entry name" value="Phosphatidylinositol (PI) phosphodiesterase"/>
    <property type="match status" value="1"/>
</dbReference>
<gene>
    <name evidence="1" type="ORF">JL102_13845</name>
</gene>
<dbReference type="InterPro" id="IPR017946">
    <property type="entry name" value="PLC-like_Pdiesterase_TIM-brl"/>
</dbReference>
<dbReference type="AlphaFoldDB" id="A0A937FAD0"/>
<protein>
    <submittedName>
        <fullName evidence="1">Phosphatidylinositol-specific phospholipase C1-like protein</fullName>
    </submittedName>
</protein>
<dbReference type="RefSeq" id="WP_202245012.1">
    <property type="nucleotide sequence ID" value="NZ_JAESIY010000007.1"/>
</dbReference>
<dbReference type="Proteomes" id="UP000659388">
    <property type="component" value="Unassembled WGS sequence"/>
</dbReference>
<evidence type="ECO:0000313" key="2">
    <source>
        <dbReference type="Proteomes" id="UP000659388"/>
    </source>
</evidence>
<keyword evidence="2" id="KW-1185">Reference proteome</keyword>
<dbReference type="InterPro" id="IPR032075">
    <property type="entry name" value="PI-PLC-C1"/>
</dbReference>
<dbReference type="PROSITE" id="PS50007">
    <property type="entry name" value="PIPLC_X_DOMAIN"/>
    <property type="match status" value="1"/>
</dbReference>
<dbReference type="SUPFAM" id="SSF51695">
    <property type="entry name" value="PLC-like phosphodiesterases"/>
    <property type="match status" value="1"/>
</dbReference>
<dbReference type="EMBL" id="JAESIY010000007">
    <property type="protein sequence ID" value="MBL3657225.1"/>
    <property type="molecule type" value="Genomic_DNA"/>
</dbReference>
<dbReference type="Pfam" id="PF16670">
    <property type="entry name" value="PI-PLC-C1"/>
    <property type="match status" value="1"/>
</dbReference>
<dbReference type="CDD" id="cd08589">
    <property type="entry name" value="PI-PLCc_SaPLC1_like"/>
    <property type="match status" value="1"/>
</dbReference>
<dbReference type="GO" id="GO:0008081">
    <property type="term" value="F:phosphoric diester hydrolase activity"/>
    <property type="evidence" value="ECO:0007669"/>
    <property type="project" value="InterPro"/>
</dbReference>
<evidence type="ECO:0000313" key="1">
    <source>
        <dbReference type="EMBL" id="MBL3657225.1"/>
    </source>
</evidence>
<comment type="caution">
    <text evidence="1">The sequence shown here is derived from an EMBL/GenBank/DDBJ whole genome shotgun (WGS) entry which is preliminary data.</text>
</comment>